<evidence type="ECO:0000313" key="1">
    <source>
        <dbReference type="EMBL" id="KAI4583233.1"/>
    </source>
</evidence>
<proteinExistence type="predicted"/>
<organism evidence="1 2">
    <name type="scientific">Ovis ammon polii x Ovis aries</name>
    <dbReference type="NCBI Taxonomy" id="2918886"/>
    <lineage>
        <taxon>Eukaryota</taxon>
        <taxon>Metazoa</taxon>
        <taxon>Chordata</taxon>
        <taxon>Craniata</taxon>
        <taxon>Vertebrata</taxon>
        <taxon>Euteleostomi</taxon>
        <taxon>Mammalia</taxon>
        <taxon>Eutheria</taxon>
        <taxon>Laurasiatheria</taxon>
        <taxon>Artiodactyla</taxon>
        <taxon>Ruminantia</taxon>
        <taxon>Pecora</taxon>
        <taxon>Bovidae</taxon>
        <taxon>Caprinae</taxon>
        <taxon>Ovis</taxon>
    </lineage>
</organism>
<name>A0ACB9V095_9CETA</name>
<gene>
    <name evidence="1" type="ORF">MJG53_008446</name>
</gene>
<keyword evidence="2" id="KW-1185">Reference proteome</keyword>
<comment type="caution">
    <text evidence="1">The sequence shown here is derived from an EMBL/GenBank/DDBJ whole genome shotgun (WGS) entry which is preliminary data.</text>
</comment>
<sequence length="913" mass="104300">MAATAAKREPRRRRCRQHSRRPEPTLGAVRGPCTPSMSRRSPGYHIFCRWNLVTFVEKKVMLLPSYCSGFSILDGHFQATPSEHLAKPEVLLACLRSGSQALELRLNRYDAWASLLHSTWNLLGPGIKPVSPALEGCIRVRWTVALIVIVVSWSHLITNKRHLLLTNSRQGFLLKYTATEEEKKQNGNSAYQHLRMMLLRTSPTLNVSALYMDLKPLGCGGNGLVFSAVDNDCDKRVAIKKIVLTDPQSVKHALREIKIIRRLDHDNIVKVFEILGPSGSQLSDDVGSLTELSSVYIVQEYMETDLANVLEQGPLLEEHARLFMYQLLRGLKYIHSANVLHRDLKPANLFINTEDLVLKIGDFGLARIMDPHYSHKGHLSEGLVTKWYRSPRLLLSPNNYTKAIDMWAAGCIFAEMLTGKTLFAGAHELEQMQLILESIPVVHEEDRQELLSVIPVYIRNDMTEPHKPLTQLLPGISREALDFLEQILTFSPMDRLTAEEALSHPYMSIYSFPMDEPISSHPFHIEDEVDDILLMDETHSHIYNWERYHDCQFSEHDWPIHNNFDIEEVQLDPRALSDVTDEEEVQVDPRKYLDGDREKYLEDPAFDTSYSTEPCWQYPDHHENKYCDLECSHTCNYKTRSSSYLDNLVWRESEVNHYYEPKLIIDLSNWKEQSKEKSDKKGKSKCERNGLVKAQIALEEASQQLAEKEREKNQGFDFDSFIAGTIQLSSQHEATDVVDKLNDLNSSVSQLELKSLISKSVSQEKQEKGMANLAQLEALYQSSWDSQFVGGGEDCFLINQFCCEVRKDEQIEKENTYTSYLDKFFSRKEDTEMLETEPIEDGKLGERGNEEGFLNSSGEFLFNKQLESIGIPQFHSPVGSPLKSIQATLTPSAMKSSPQIPHKTYSSILKHLN</sequence>
<dbReference type="EMBL" id="CM043032">
    <property type="protein sequence ID" value="KAI4583233.1"/>
    <property type="molecule type" value="Genomic_DNA"/>
</dbReference>
<evidence type="ECO:0000313" key="2">
    <source>
        <dbReference type="Proteomes" id="UP001057279"/>
    </source>
</evidence>
<reference evidence="1" key="1">
    <citation type="submission" date="2022-03" db="EMBL/GenBank/DDBJ databases">
        <title>Genomic analyses of argali, domestic sheep and their hybrids provide insights into chromosomal evolution, heterosis and genetic basis of agronomic traits.</title>
        <authorList>
            <person name="Li M."/>
        </authorList>
    </citation>
    <scope>NUCLEOTIDE SEQUENCE</scope>
    <source>
        <strain evidence="1">F1 hybrid</strain>
    </source>
</reference>
<accession>A0ACB9V095</accession>
<protein>
    <submittedName>
        <fullName evidence="1">Uncharacterized protein</fullName>
    </submittedName>
</protein>
<dbReference type="Proteomes" id="UP001057279">
    <property type="component" value="Linkage Group LG07"/>
</dbReference>